<evidence type="ECO:0000259" key="3">
    <source>
        <dbReference type="Pfam" id="PF01557"/>
    </source>
</evidence>
<accession>A0A0A3J368</accession>
<dbReference type="FunFam" id="3.90.850.10:FF:000002">
    <property type="entry name" value="2-hydroxyhepta-2,4-diene-1,7-dioate isomerase"/>
    <property type="match status" value="1"/>
</dbReference>
<dbReference type="InterPro" id="IPR036663">
    <property type="entry name" value="Fumarylacetoacetase_C_sf"/>
</dbReference>
<evidence type="ECO:0000313" key="4">
    <source>
        <dbReference type="EMBL" id="KGR90150.1"/>
    </source>
</evidence>
<comment type="caution">
    <text evidence="4">The sequence shown here is derived from an EMBL/GenBank/DDBJ whole genome shotgun (WGS) entry which is preliminary data.</text>
</comment>
<keyword evidence="2" id="KW-0479">Metal-binding</keyword>
<feature type="domain" description="Fumarylacetoacetase-like C-terminal" evidence="3">
    <location>
        <begin position="75"/>
        <end position="283"/>
    </location>
</feature>
<dbReference type="AlphaFoldDB" id="A0A0A3J368"/>
<dbReference type="InterPro" id="IPR051121">
    <property type="entry name" value="FAH"/>
</dbReference>
<dbReference type="PANTHER" id="PTHR42796">
    <property type="entry name" value="FUMARYLACETOACETATE HYDROLASE DOMAIN-CONTAINING PROTEIN 2A-RELATED"/>
    <property type="match status" value="1"/>
</dbReference>
<protein>
    <recommendedName>
        <fullName evidence="3">Fumarylacetoacetase-like C-terminal domain-containing protein</fullName>
    </recommendedName>
</protein>
<dbReference type="Proteomes" id="UP000030595">
    <property type="component" value="Unassembled WGS sequence"/>
</dbReference>
<dbReference type="Pfam" id="PF01557">
    <property type="entry name" value="FAA_hydrolase"/>
    <property type="match status" value="1"/>
</dbReference>
<dbReference type="OrthoDB" id="9805307at2"/>
<dbReference type="Gene3D" id="3.90.850.10">
    <property type="entry name" value="Fumarylacetoacetase-like, C-terminal domain"/>
    <property type="match status" value="1"/>
</dbReference>
<evidence type="ECO:0000313" key="5">
    <source>
        <dbReference type="Proteomes" id="UP000030595"/>
    </source>
</evidence>
<dbReference type="GO" id="GO:0016853">
    <property type="term" value="F:isomerase activity"/>
    <property type="evidence" value="ECO:0007669"/>
    <property type="project" value="UniProtKB-ARBA"/>
</dbReference>
<name>A0A0A3J368_9BACL</name>
<evidence type="ECO:0000256" key="1">
    <source>
        <dbReference type="ARBA" id="ARBA00010211"/>
    </source>
</evidence>
<evidence type="ECO:0000256" key="2">
    <source>
        <dbReference type="ARBA" id="ARBA00022723"/>
    </source>
</evidence>
<organism evidence="4 5">
    <name type="scientific">Ureibacillus massiliensis 4400831 = CIP 108448 = CCUG 49529</name>
    <dbReference type="NCBI Taxonomy" id="1211035"/>
    <lineage>
        <taxon>Bacteria</taxon>
        <taxon>Bacillati</taxon>
        <taxon>Bacillota</taxon>
        <taxon>Bacilli</taxon>
        <taxon>Bacillales</taxon>
        <taxon>Caryophanaceae</taxon>
        <taxon>Ureibacillus</taxon>
    </lineage>
</organism>
<dbReference type="PANTHER" id="PTHR42796:SF4">
    <property type="entry name" value="FUMARYLACETOACETATE HYDROLASE DOMAIN-CONTAINING PROTEIN 2A"/>
    <property type="match status" value="1"/>
</dbReference>
<dbReference type="RefSeq" id="WP_036177483.1">
    <property type="nucleotide sequence ID" value="NZ_AVCZ01000024.1"/>
</dbReference>
<dbReference type="GO" id="GO:0046872">
    <property type="term" value="F:metal ion binding"/>
    <property type="evidence" value="ECO:0007669"/>
    <property type="project" value="UniProtKB-KW"/>
</dbReference>
<dbReference type="EMBL" id="JPVQ01000024">
    <property type="protein sequence ID" value="KGR90150.1"/>
    <property type="molecule type" value="Genomic_DNA"/>
</dbReference>
<comment type="similarity">
    <text evidence="1">Belongs to the FAH family.</text>
</comment>
<dbReference type="eggNOG" id="COG0179">
    <property type="taxonomic scope" value="Bacteria"/>
</dbReference>
<keyword evidence="5" id="KW-1185">Reference proteome</keyword>
<sequence length="288" mass="32224">MKIITYLEENKICVGVVQEDKIIDISDEFPNVLTIIDQGDEAIQRIRSKLASKTHFRSFEKKNLLSPIPKLRRNIICVGWNYLKHFEERTRQDINLPDKPTVFTKATESIAGPYEEIPYSTKFTSQFDYEAELAIVIGKKGKQVSEEKAMDYIFGYACANDLSARDVQNAHGGQWFLGKSMDKSCPLGPWIVTKDEIEDIQNLDISCKVNGDVVQSSNTSLMIFPIRQIVSEISKGMTLMPGDIILTGTPSGIGAKRNPPLLLKQGDVVEVSISKIGSIKNLIVEQKV</sequence>
<proteinExistence type="inferred from homology"/>
<dbReference type="SUPFAM" id="SSF56529">
    <property type="entry name" value="FAH"/>
    <property type="match status" value="1"/>
</dbReference>
<gene>
    <name evidence="4" type="ORF">CD30_12910</name>
</gene>
<dbReference type="GO" id="GO:0019752">
    <property type="term" value="P:carboxylic acid metabolic process"/>
    <property type="evidence" value="ECO:0007669"/>
    <property type="project" value="UniProtKB-ARBA"/>
</dbReference>
<dbReference type="InterPro" id="IPR011234">
    <property type="entry name" value="Fumarylacetoacetase-like_C"/>
</dbReference>
<reference evidence="4 5" key="1">
    <citation type="submission" date="2014-02" db="EMBL/GenBank/DDBJ databases">
        <title>Draft genome sequence of Lysinibacillus massiliensis CCUG 49529.</title>
        <authorList>
            <person name="Zhang F."/>
            <person name="Wang G."/>
            <person name="Zhang L."/>
        </authorList>
    </citation>
    <scope>NUCLEOTIDE SEQUENCE [LARGE SCALE GENOMIC DNA]</scope>
    <source>
        <strain evidence="4 5">CCUG 49529</strain>
    </source>
</reference>